<name>A0A1C3H5I9_9GAMM</name>
<dbReference type="Proteomes" id="UP000190837">
    <property type="component" value="Unassembled WGS sequence"/>
</dbReference>
<evidence type="ECO:0000256" key="6">
    <source>
        <dbReference type="ARBA" id="ARBA00021582"/>
    </source>
</evidence>
<dbReference type="FunFam" id="3.40.50.720:FF:000041">
    <property type="entry name" value="D-3-phosphoglycerate dehydrogenase"/>
    <property type="match status" value="1"/>
</dbReference>
<dbReference type="InterPro" id="IPR029753">
    <property type="entry name" value="D-isomer_DH_CS"/>
</dbReference>
<dbReference type="GO" id="GO:0004617">
    <property type="term" value="F:phosphoglycerate dehydrogenase activity"/>
    <property type="evidence" value="ECO:0007669"/>
    <property type="project" value="UniProtKB-EC"/>
</dbReference>
<comment type="catalytic activity">
    <reaction evidence="10">
        <text>(R)-2-hydroxyglutarate + NAD(+) = 2-oxoglutarate + NADH + H(+)</text>
        <dbReference type="Rhea" id="RHEA:49612"/>
        <dbReference type="ChEBI" id="CHEBI:15378"/>
        <dbReference type="ChEBI" id="CHEBI:15801"/>
        <dbReference type="ChEBI" id="CHEBI:16810"/>
        <dbReference type="ChEBI" id="CHEBI:57540"/>
        <dbReference type="ChEBI" id="CHEBI:57945"/>
        <dbReference type="EC" id="1.1.1.399"/>
    </reaction>
</comment>
<comment type="pathway">
    <text evidence="2">Amino-acid biosynthesis; L-serine biosynthesis; L-serine from 3-phospho-D-glycerate: step 1/3.</text>
</comment>
<dbReference type="Gene3D" id="3.30.70.260">
    <property type="match status" value="1"/>
</dbReference>
<dbReference type="InterPro" id="IPR006139">
    <property type="entry name" value="D-isomer_2_OHA_DH_cat_dom"/>
</dbReference>
<dbReference type="InterPro" id="IPR002912">
    <property type="entry name" value="ACT_dom"/>
</dbReference>
<evidence type="ECO:0000256" key="3">
    <source>
        <dbReference type="ARBA" id="ARBA00005854"/>
    </source>
</evidence>
<dbReference type="SUPFAM" id="SSF55021">
    <property type="entry name" value="ACT-like"/>
    <property type="match status" value="1"/>
</dbReference>
<dbReference type="InterPro" id="IPR045865">
    <property type="entry name" value="ACT-like_dom_sf"/>
</dbReference>
<dbReference type="InterPro" id="IPR006140">
    <property type="entry name" value="D-isomer_DH_NAD-bd"/>
</dbReference>
<dbReference type="Pfam" id="PF02826">
    <property type="entry name" value="2-Hacid_dh_C"/>
    <property type="match status" value="1"/>
</dbReference>
<dbReference type="GO" id="GO:0006564">
    <property type="term" value="P:L-serine biosynthetic process"/>
    <property type="evidence" value="ECO:0007669"/>
    <property type="project" value="UniProtKB-ARBA"/>
</dbReference>
<accession>A0A1C3H5I9</accession>
<evidence type="ECO:0000313" key="15">
    <source>
        <dbReference type="Proteomes" id="UP000190837"/>
    </source>
</evidence>
<evidence type="ECO:0000256" key="2">
    <source>
        <dbReference type="ARBA" id="ARBA00005216"/>
    </source>
</evidence>
<evidence type="ECO:0000313" key="14">
    <source>
        <dbReference type="EMBL" id="SAM67682.1"/>
    </source>
</evidence>
<organism evidence="14 15">
    <name type="scientific">Cardiobacterium hominis</name>
    <dbReference type="NCBI Taxonomy" id="2718"/>
    <lineage>
        <taxon>Bacteria</taxon>
        <taxon>Pseudomonadati</taxon>
        <taxon>Pseudomonadota</taxon>
        <taxon>Gammaproteobacteria</taxon>
        <taxon>Cardiobacteriales</taxon>
        <taxon>Cardiobacteriaceae</taxon>
        <taxon>Cardiobacterium</taxon>
    </lineage>
</organism>
<comment type="catalytic activity">
    <reaction evidence="11">
        <text>(2R)-3-phosphoglycerate + NAD(+) = 3-phosphooxypyruvate + NADH + H(+)</text>
        <dbReference type="Rhea" id="RHEA:12641"/>
        <dbReference type="ChEBI" id="CHEBI:15378"/>
        <dbReference type="ChEBI" id="CHEBI:18110"/>
        <dbReference type="ChEBI" id="CHEBI:57540"/>
        <dbReference type="ChEBI" id="CHEBI:57945"/>
        <dbReference type="ChEBI" id="CHEBI:58272"/>
        <dbReference type="EC" id="1.1.1.95"/>
    </reaction>
</comment>
<evidence type="ECO:0000259" key="13">
    <source>
        <dbReference type="PROSITE" id="PS51671"/>
    </source>
</evidence>
<evidence type="ECO:0000256" key="8">
    <source>
        <dbReference type="ARBA" id="ARBA00023027"/>
    </source>
</evidence>
<dbReference type="InterPro" id="IPR050418">
    <property type="entry name" value="D-iso_2-hydroxyacid_DH_PdxB"/>
</dbReference>
<comment type="function">
    <text evidence="1">Catalyzes the reversible oxidation of 3-phospho-D-glycerate to 3-phosphonooxypyruvate, the first step of the phosphorylated L-serine biosynthesis pathway. Also catalyzes the reversible oxidation of 2-hydroxyglutarate to 2-oxoglutarate.</text>
</comment>
<dbReference type="AlphaFoldDB" id="A0A1C3H5I9"/>
<dbReference type="PANTHER" id="PTHR43761">
    <property type="entry name" value="D-ISOMER SPECIFIC 2-HYDROXYACID DEHYDROGENASE FAMILY PROTEIN (AFU_ORTHOLOGUE AFUA_1G13630)"/>
    <property type="match status" value="1"/>
</dbReference>
<dbReference type="SUPFAM" id="SSF51735">
    <property type="entry name" value="NAD(P)-binding Rossmann-fold domains"/>
    <property type="match status" value="1"/>
</dbReference>
<dbReference type="PROSITE" id="PS51671">
    <property type="entry name" value="ACT"/>
    <property type="match status" value="1"/>
</dbReference>
<keyword evidence="8" id="KW-0520">NAD</keyword>
<feature type="domain" description="ACT" evidence="13">
    <location>
        <begin position="342"/>
        <end position="411"/>
    </location>
</feature>
<dbReference type="CDD" id="cd12176">
    <property type="entry name" value="PGDH_3"/>
    <property type="match status" value="1"/>
</dbReference>
<reference evidence="15" key="1">
    <citation type="submission" date="2016-04" db="EMBL/GenBank/DDBJ databases">
        <authorList>
            <person name="Tagini F."/>
        </authorList>
    </citation>
    <scope>NUCLEOTIDE SEQUENCE [LARGE SCALE GENOMIC DNA]</scope>
    <source>
        <strain evidence="15">CHUV0807</strain>
    </source>
</reference>
<evidence type="ECO:0000256" key="1">
    <source>
        <dbReference type="ARBA" id="ARBA00003800"/>
    </source>
</evidence>
<dbReference type="SUPFAM" id="SSF52283">
    <property type="entry name" value="Formate/glycerate dehydrogenase catalytic domain-like"/>
    <property type="match status" value="1"/>
</dbReference>
<dbReference type="GO" id="GO:0051287">
    <property type="term" value="F:NAD binding"/>
    <property type="evidence" value="ECO:0007669"/>
    <property type="project" value="InterPro"/>
</dbReference>
<evidence type="ECO:0000256" key="9">
    <source>
        <dbReference type="ARBA" id="ARBA00030455"/>
    </source>
</evidence>
<dbReference type="EC" id="1.1.1.95" evidence="5"/>
<dbReference type="Gene3D" id="3.40.50.720">
    <property type="entry name" value="NAD(P)-binding Rossmann-like Domain"/>
    <property type="match status" value="2"/>
</dbReference>
<evidence type="ECO:0000256" key="11">
    <source>
        <dbReference type="ARBA" id="ARBA00048731"/>
    </source>
</evidence>
<dbReference type="EMBL" id="FKLO01000063">
    <property type="protein sequence ID" value="SAM67682.1"/>
    <property type="molecule type" value="Genomic_DNA"/>
</dbReference>
<evidence type="ECO:0000256" key="7">
    <source>
        <dbReference type="ARBA" id="ARBA00023002"/>
    </source>
</evidence>
<keyword evidence="7 12" id="KW-0560">Oxidoreductase</keyword>
<dbReference type="InterPro" id="IPR036291">
    <property type="entry name" value="NAD(P)-bd_dom_sf"/>
</dbReference>
<dbReference type="InterPro" id="IPR029752">
    <property type="entry name" value="D-isomer_DH_CS1"/>
</dbReference>
<evidence type="ECO:0000256" key="10">
    <source>
        <dbReference type="ARBA" id="ARBA00048126"/>
    </source>
</evidence>
<proteinExistence type="inferred from homology"/>
<dbReference type="PANTHER" id="PTHR43761:SF1">
    <property type="entry name" value="D-ISOMER SPECIFIC 2-HYDROXYACID DEHYDROGENASE CATALYTIC DOMAIN-CONTAINING PROTEIN-RELATED"/>
    <property type="match status" value="1"/>
</dbReference>
<dbReference type="GO" id="GO:0047545">
    <property type="term" value="F:(S)-2-hydroxyglutarate dehydrogenase activity"/>
    <property type="evidence" value="ECO:0007669"/>
    <property type="project" value="UniProtKB-ARBA"/>
</dbReference>
<dbReference type="Pfam" id="PF22629">
    <property type="entry name" value="ACT_AHAS_ss"/>
    <property type="match status" value="1"/>
</dbReference>
<dbReference type="EC" id="1.1.1.399" evidence="4"/>
<evidence type="ECO:0000256" key="12">
    <source>
        <dbReference type="RuleBase" id="RU003719"/>
    </source>
</evidence>
<dbReference type="UniPathway" id="UPA00135">
    <property type="reaction ID" value="UER00196"/>
</dbReference>
<dbReference type="CDD" id="cd04901">
    <property type="entry name" value="ACT_3PGDH"/>
    <property type="match status" value="1"/>
</dbReference>
<dbReference type="PROSITE" id="PS00670">
    <property type="entry name" value="D_2_HYDROXYACID_DH_2"/>
    <property type="match status" value="1"/>
</dbReference>
<dbReference type="Pfam" id="PF00389">
    <property type="entry name" value="2-Hacid_dh"/>
    <property type="match status" value="1"/>
</dbReference>
<dbReference type="PROSITE" id="PS00065">
    <property type="entry name" value="D_2_HYDROXYACID_DH_1"/>
    <property type="match status" value="1"/>
</dbReference>
<evidence type="ECO:0000256" key="4">
    <source>
        <dbReference type="ARBA" id="ARBA00013001"/>
    </source>
</evidence>
<dbReference type="NCBIfam" id="NF008759">
    <property type="entry name" value="PRK11790.1"/>
    <property type="match status" value="1"/>
</dbReference>
<sequence length="411" mass="43513">MNDGLLDMLNHDTRILLLEGIHPNAVTALKQAGFARVELRPAALEGAALAEALQNADVVGIRSRTQLTAEVLLAAPHLKAVGCFCIGTNQVALEAAQLLGIPVFNAPYSNTRSVAELVLAEIICLLRGLMARNQAVHGGQWPKDAKGACEARGKTLGIIGYGNIGAQLSVLAENLGMRVIYHDIQSRLPLGNAEAAPSLDALLAQADVVSLHVPETPDTRDLIGARELYLMKPGAMLVNAARGQCVVIDDLAEALTSGHIAGAALDVFPVEPKGGNEPLDCPLRGMENVILTPHIGGSTIEAQANIGLEVAGRFVQYLKSGATVGAVNFPEVSLPLREDTHRLLHIHRNQPGVLSAVNHLFAEHGINIAAQTLITKGEIGYLVMDVAHSDSQVALEQLKSVAGTIRSRIIY</sequence>
<evidence type="ECO:0000256" key="5">
    <source>
        <dbReference type="ARBA" id="ARBA00013143"/>
    </source>
</evidence>
<protein>
    <recommendedName>
        <fullName evidence="6">D-3-phosphoglycerate dehydrogenase</fullName>
        <ecNumber evidence="4">1.1.1.399</ecNumber>
        <ecNumber evidence="5">1.1.1.95</ecNumber>
    </recommendedName>
    <alternativeName>
        <fullName evidence="9">2-oxoglutarate reductase</fullName>
    </alternativeName>
</protein>
<dbReference type="InterPro" id="IPR054480">
    <property type="entry name" value="AHAS_small-like_ACT"/>
</dbReference>
<gene>
    <name evidence="14" type="ORF">CHUV0807_1833</name>
</gene>
<comment type="similarity">
    <text evidence="3 12">Belongs to the D-isomer specific 2-hydroxyacid dehydrogenase family.</text>
</comment>